<organism evidence="1">
    <name type="scientific">uncultured Caudovirales phage</name>
    <dbReference type="NCBI Taxonomy" id="2100421"/>
    <lineage>
        <taxon>Viruses</taxon>
        <taxon>Duplodnaviria</taxon>
        <taxon>Heunggongvirae</taxon>
        <taxon>Uroviricota</taxon>
        <taxon>Caudoviricetes</taxon>
        <taxon>Peduoviridae</taxon>
        <taxon>Maltschvirus</taxon>
        <taxon>Maltschvirus maltsch</taxon>
    </lineage>
</organism>
<gene>
    <name evidence="1" type="ORF">UFOVP468_80</name>
</gene>
<name>A0A6J5ME87_9CAUD</name>
<dbReference type="EMBL" id="LR796432">
    <property type="protein sequence ID" value="CAB4144924.1"/>
    <property type="molecule type" value="Genomic_DNA"/>
</dbReference>
<proteinExistence type="predicted"/>
<accession>A0A6J5ME87</accession>
<sequence>MIDPRHMTLKDWADSVILSVTDVWSFGKLDNEDNWQGWAKAFVVANGYSQRNVPDPYQFTDWREWAQRAYPMLEATI</sequence>
<evidence type="ECO:0000313" key="1">
    <source>
        <dbReference type="EMBL" id="CAB4144924.1"/>
    </source>
</evidence>
<reference evidence="1" key="1">
    <citation type="submission" date="2020-04" db="EMBL/GenBank/DDBJ databases">
        <authorList>
            <person name="Chiriac C."/>
            <person name="Salcher M."/>
            <person name="Ghai R."/>
            <person name="Kavagutti S V."/>
        </authorList>
    </citation>
    <scope>NUCLEOTIDE SEQUENCE</scope>
</reference>
<protein>
    <submittedName>
        <fullName evidence="1">Uncharacterized protein</fullName>
    </submittedName>
</protein>